<sequence>MNFPARWRDWVALLLSSASSTFMFNGDPGPAILHQRGLQQGDPLLPILFILAIDTLHRLLEAAQHAGAIAPLPTGAACLWVTLYADDAIFFANPVRQEID</sequence>
<keyword evidence="3" id="KW-1185">Reference proteome</keyword>
<reference evidence="2" key="2">
    <citation type="submission" date="2018-03" db="EMBL/GenBank/DDBJ databases">
        <title>The Triticum urartu genome reveals the dynamic nature of wheat genome evolution.</title>
        <authorList>
            <person name="Ling H."/>
            <person name="Ma B."/>
            <person name="Shi X."/>
            <person name="Liu H."/>
            <person name="Dong L."/>
            <person name="Sun H."/>
            <person name="Cao Y."/>
            <person name="Gao Q."/>
            <person name="Zheng S."/>
            <person name="Li Y."/>
            <person name="Yu Y."/>
            <person name="Du H."/>
            <person name="Qi M."/>
            <person name="Li Y."/>
            <person name="Yu H."/>
            <person name="Cui Y."/>
            <person name="Wang N."/>
            <person name="Chen C."/>
            <person name="Wu H."/>
            <person name="Zhao Y."/>
            <person name="Zhang J."/>
            <person name="Li Y."/>
            <person name="Zhou W."/>
            <person name="Zhang B."/>
            <person name="Hu W."/>
            <person name="Eijk M."/>
            <person name="Tang J."/>
            <person name="Witsenboer H."/>
            <person name="Zhao S."/>
            <person name="Li Z."/>
            <person name="Zhang A."/>
            <person name="Wang D."/>
            <person name="Liang C."/>
        </authorList>
    </citation>
    <scope>NUCLEOTIDE SEQUENCE [LARGE SCALE GENOMIC DNA]</scope>
    <source>
        <strain evidence="2">cv. G1812</strain>
    </source>
</reference>
<feature type="signal peptide" evidence="1">
    <location>
        <begin position="1"/>
        <end position="20"/>
    </location>
</feature>
<keyword evidence="1" id="KW-0732">Signal</keyword>
<dbReference type="AlphaFoldDB" id="A0A8R7V1V1"/>
<reference evidence="3" key="1">
    <citation type="journal article" date="2013" name="Nature">
        <title>Draft genome of the wheat A-genome progenitor Triticum urartu.</title>
        <authorList>
            <person name="Ling H.Q."/>
            <person name="Zhao S."/>
            <person name="Liu D."/>
            <person name="Wang J."/>
            <person name="Sun H."/>
            <person name="Zhang C."/>
            <person name="Fan H."/>
            <person name="Li D."/>
            <person name="Dong L."/>
            <person name="Tao Y."/>
            <person name="Gao C."/>
            <person name="Wu H."/>
            <person name="Li Y."/>
            <person name="Cui Y."/>
            <person name="Guo X."/>
            <person name="Zheng S."/>
            <person name="Wang B."/>
            <person name="Yu K."/>
            <person name="Liang Q."/>
            <person name="Yang W."/>
            <person name="Lou X."/>
            <person name="Chen J."/>
            <person name="Feng M."/>
            <person name="Jian J."/>
            <person name="Zhang X."/>
            <person name="Luo G."/>
            <person name="Jiang Y."/>
            <person name="Liu J."/>
            <person name="Wang Z."/>
            <person name="Sha Y."/>
            <person name="Zhang B."/>
            <person name="Wu H."/>
            <person name="Tang D."/>
            <person name="Shen Q."/>
            <person name="Xue P."/>
            <person name="Zou S."/>
            <person name="Wang X."/>
            <person name="Liu X."/>
            <person name="Wang F."/>
            <person name="Yang Y."/>
            <person name="An X."/>
            <person name="Dong Z."/>
            <person name="Zhang K."/>
            <person name="Zhang X."/>
            <person name="Luo M.C."/>
            <person name="Dvorak J."/>
            <person name="Tong Y."/>
            <person name="Wang J."/>
            <person name="Yang H."/>
            <person name="Li Z."/>
            <person name="Wang D."/>
            <person name="Zhang A."/>
            <person name="Wang J."/>
        </authorList>
    </citation>
    <scope>NUCLEOTIDE SEQUENCE</scope>
    <source>
        <strain evidence="3">cv. G1812</strain>
    </source>
</reference>
<proteinExistence type="predicted"/>
<name>A0A8R7V1V1_TRIUA</name>
<dbReference type="Proteomes" id="UP000015106">
    <property type="component" value="Chromosome 7"/>
</dbReference>
<evidence type="ECO:0000313" key="2">
    <source>
        <dbReference type="EnsemblPlants" id="TuG1812G0700002998.01.T01.cds379511"/>
    </source>
</evidence>
<dbReference type="Gramene" id="TuG1812G0700002998.01.T01">
    <property type="protein sequence ID" value="TuG1812G0700002998.01.T01.cds379511"/>
    <property type="gene ID" value="TuG1812G0700002998.01"/>
</dbReference>
<evidence type="ECO:0000313" key="3">
    <source>
        <dbReference type="Proteomes" id="UP000015106"/>
    </source>
</evidence>
<accession>A0A8R7V1V1</accession>
<organism evidence="2 3">
    <name type="scientific">Triticum urartu</name>
    <name type="common">Red wild einkorn</name>
    <name type="synonym">Crithodium urartu</name>
    <dbReference type="NCBI Taxonomy" id="4572"/>
    <lineage>
        <taxon>Eukaryota</taxon>
        <taxon>Viridiplantae</taxon>
        <taxon>Streptophyta</taxon>
        <taxon>Embryophyta</taxon>
        <taxon>Tracheophyta</taxon>
        <taxon>Spermatophyta</taxon>
        <taxon>Magnoliopsida</taxon>
        <taxon>Liliopsida</taxon>
        <taxon>Poales</taxon>
        <taxon>Poaceae</taxon>
        <taxon>BOP clade</taxon>
        <taxon>Pooideae</taxon>
        <taxon>Triticodae</taxon>
        <taxon>Triticeae</taxon>
        <taxon>Triticinae</taxon>
        <taxon>Triticum</taxon>
    </lineage>
</organism>
<evidence type="ECO:0008006" key="4">
    <source>
        <dbReference type="Google" id="ProtNLM"/>
    </source>
</evidence>
<reference evidence="2" key="3">
    <citation type="submission" date="2022-06" db="UniProtKB">
        <authorList>
            <consortium name="EnsemblPlants"/>
        </authorList>
    </citation>
    <scope>IDENTIFICATION</scope>
</reference>
<protein>
    <recommendedName>
        <fullName evidence="4">Reverse transcriptase domain-containing protein</fullName>
    </recommendedName>
</protein>
<dbReference type="EnsemblPlants" id="TuG1812G0700002998.01.T01">
    <property type="protein sequence ID" value="TuG1812G0700002998.01.T01.cds379511"/>
    <property type="gene ID" value="TuG1812G0700002998.01"/>
</dbReference>
<feature type="chain" id="PRO_5035722274" description="Reverse transcriptase domain-containing protein" evidence="1">
    <location>
        <begin position="21"/>
        <end position="100"/>
    </location>
</feature>
<evidence type="ECO:0000256" key="1">
    <source>
        <dbReference type="SAM" id="SignalP"/>
    </source>
</evidence>